<dbReference type="Proteomes" id="UP000072989">
    <property type="component" value="Unassembled WGS sequence"/>
</dbReference>
<proteinExistence type="predicted"/>
<comment type="caution">
    <text evidence="7">The sequence shown here is derived from an EMBL/GenBank/DDBJ whole genome shotgun (WGS) entry which is preliminary data.</text>
</comment>
<dbReference type="PATRIC" id="fig|1303.87.peg.436"/>
<dbReference type="Gene3D" id="2.60.40.3050">
    <property type="match status" value="4"/>
</dbReference>
<sequence length="766" mass="84156">MVAEVKVVVTKDATTGLLSTTVTLPSDTEFNNYYVAPVAAQFDFSKALSGRTLKDGEFSFVLKDSNGQVLQTKTNDAQGKVSFDALSFTNTQVGTHKYTVEEVIPSEKEAGMTYDTMKAEVTVTVTKSGHTLTAVNTLPADTEFNNNFTPAATNAQFKFTKKLENGTLAADAFEFELLENGQVLQTKKNAADGSITFDAISYATEGTHTYTVREKSGSDTNIDYDDMVAEVKVVVTKDATTGLLSATVTLPSDTEFNNYYVAPVDINFDLSKKLKGRELRAGEFSFVLKDSAGNVVQTVQNDSTGKITFDKLSYQNGQEGVYNYTVEEVAGTDRTVTYDNMVAKIAITVTKNGHALATTVTYTNENGKDIDGNSTAGKEDKEFNNVVTPPDTPNFQPEKYVVSKEKYDITGNKLVDDDSELTDKYVDTNKDPYADKTNNNEAENINTKTLKKGDKVYYQVWLDTRDFTEAHHIQSVGVVDKYDSENLTINVNDIKAYDSVTGEDVTAKFDITIENGLIRAVSKAIYTSKSLGDVENTQVLDTTKFAFGRYYKFEIPAEIKQTAKDGVDIENTASQIVHQYDPTKKSVEKPEKPTEKRVVNLPTKVEFTFTKKLEGRELKAGEFSFVLKDKDGNVIETVSNDAEGKIRFTALEFKRGEEGIHSYVVEEIQGTEAGIEYDKMVAQVKIVVTKEGKVLVVNTELPSDTEFNNRVIPPMPPTPPTPPTDTPKSELPNTGTADSSASIALGVMAAVAGLGLMAKRRREDEI</sequence>
<reference evidence="7 8" key="1">
    <citation type="submission" date="2016-01" db="EMBL/GenBank/DDBJ databases">
        <title>Highly variable Streptococcus oralis are common among viridans streptococci isolated from primates.</title>
        <authorList>
            <person name="Denapaite D."/>
            <person name="Rieger M."/>
            <person name="Koendgen S."/>
            <person name="Brueckner R."/>
            <person name="Ochigava I."/>
            <person name="Kappeler P."/>
            <person name="Maetz-Rensing K."/>
            <person name="Leendertz F."/>
            <person name="Hakenbeck R."/>
        </authorList>
    </citation>
    <scope>NUCLEOTIDE SEQUENCE [LARGE SCALE GENOMIC DNA]</scope>
    <source>
        <strain evidence="7 8">DD17</strain>
    </source>
</reference>
<evidence type="ECO:0000256" key="4">
    <source>
        <dbReference type="ARBA" id="ARBA00023088"/>
    </source>
</evidence>
<feature type="region of interest" description="Disordered" evidence="5">
    <location>
        <begin position="705"/>
        <end position="739"/>
    </location>
</feature>
<dbReference type="Pfam" id="PF17998">
    <property type="entry name" value="AgI_II_C2"/>
    <property type="match status" value="1"/>
</dbReference>
<feature type="region of interest" description="Disordered" evidence="5">
    <location>
        <begin position="374"/>
        <end position="395"/>
    </location>
</feature>
<dbReference type="InterPro" id="IPR038174">
    <property type="entry name" value="Strep_pil_link_sf"/>
</dbReference>
<dbReference type="Gene3D" id="2.60.40.740">
    <property type="match status" value="1"/>
</dbReference>
<dbReference type="InterPro" id="IPR019931">
    <property type="entry name" value="LPXTG_anchor"/>
</dbReference>
<dbReference type="Pfam" id="PF12892">
    <property type="entry name" value="FctA"/>
    <property type="match status" value="4"/>
</dbReference>
<name>A0A139RNT1_STROR</name>
<dbReference type="PROSITE" id="PS50847">
    <property type="entry name" value="GRAM_POS_ANCHORING"/>
    <property type="match status" value="1"/>
</dbReference>
<evidence type="ECO:0000313" key="8">
    <source>
        <dbReference type="Proteomes" id="UP000072989"/>
    </source>
</evidence>
<dbReference type="EMBL" id="LQZE01000068">
    <property type="protein sequence ID" value="KXU16427.1"/>
    <property type="molecule type" value="Genomic_DNA"/>
</dbReference>
<evidence type="ECO:0000259" key="6">
    <source>
        <dbReference type="PROSITE" id="PS50847"/>
    </source>
</evidence>
<dbReference type="NCBIfam" id="TIGR03786">
    <property type="entry name" value="strep_pil_rpt"/>
    <property type="match status" value="4"/>
</dbReference>
<evidence type="ECO:0000256" key="1">
    <source>
        <dbReference type="ARBA" id="ARBA00022512"/>
    </source>
</evidence>
<keyword evidence="1" id="KW-0134">Cell wall</keyword>
<dbReference type="NCBIfam" id="TIGR04228">
    <property type="entry name" value="isopep_sspB_C2"/>
    <property type="match status" value="1"/>
</dbReference>
<gene>
    <name evidence="7" type="ORF">SORDD17_00360</name>
</gene>
<evidence type="ECO:0000256" key="2">
    <source>
        <dbReference type="ARBA" id="ARBA00022525"/>
    </source>
</evidence>
<evidence type="ECO:0000256" key="5">
    <source>
        <dbReference type="SAM" id="MobiDB-lite"/>
    </source>
</evidence>
<evidence type="ECO:0000313" key="7">
    <source>
        <dbReference type="EMBL" id="KXU16427.1"/>
    </source>
</evidence>
<accession>A0A139RNT1</accession>
<feature type="compositionally biased region" description="Basic and acidic residues" evidence="5">
    <location>
        <begin position="374"/>
        <end position="383"/>
    </location>
</feature>
<dbReference type="InterPro" id="IPR026345">
    <property type="entry name" value="Adh_isopep-form_adh_dom"/>
</dbReference>
<keyword evidence="3" id="KW-0732">Signal</keyword>
<keyword evidence="4" id="KW-0572">Peptidoglycan-anchor</keyword>
<dbReference type="InterPro" id="IPR022464">
    <property type="entry name" value="Strep_pil_isopept_link"/>
</dbReference>
<evidence type="ECO:0000256" key="3">
    <source>
        <dbReference type="ARBA" id="ARBA00022729"/>
    </source>
</evidence>
<feature type="compositionally biased region" description="Pro residues" evidence="5">
    <location>
        <begin position="713"/>
        <end position="725"/>
    </location>
</feature>
<dbReference type="NCBIfam" id="TIGR01167">
    <property type="entry name" value="LPXTG_anchor"/>
    <property type="match status" value="1"/>
</dbReference>
<protein>
    <recommendedName>
        <fullName evidence="6">Gram-positive cocci surface proteins LPxTG domain-containing protein</fullName>
    </recommendedName>
</protein>
<dbReference type="Pfam" id="PF00746">
    <property type="entry name" value="Gram_pos_anchor"/>
    <property type="match status" value="1"/>
</dbReference>
<keyword evidence="2" id="KW-0964">Secreted</keyword>
<organism evidence="7 8">
    <name type="scientific">Streptococcus oralis</name>
    <dbReference type="NCBI Taxonomy" id="1303"/>
    <lineage>
        <taxon>Bacteria</taxon>
        <taxon>Bacillati</taxon>
        <taxon>Bacillota</taxon>
        <taxon>Bacilli</taxon>
        <taxon>Lactobacillales</taxon>
        <taxon>Streptococcaceae</taxon>
        <taxon>Streptococcus</taxon>
    </lineage>
</organism>
<dbReference type="AlphaFoldDB" id="A0A139RNT1"/>
<feature type="domain" description="Gram-positive cocci surface proteins LPxTG" evidence="6">
    <location>
        <begin position="731"/>
        <end position="766"/>
    </location>
</feature>